<reference evidence="6 7" key="1">
    <citation type="journal article" date="2016" name="Microb. Cell Fact.">
        <title>Dissection of exopolysaccharide biosynthesis in Kozakia baliensis.</title>
        <authorList>
            <person name="Brandt J.U."/>
            <person name="Jakob F."/>
            <person name="Behr J."/>
            <person name="Geissler A.J."/>
            <person name="Vogel R.F."/>
        </authorList>
    </citation>
    <scope>NUCLEOTIDE SEQUENCE [LARGE SCALE GENOMIC DNA]</scope>
    <source>
        <strain evidence="6 7">DSM 14400</strain>
    </source>
</reference>
<dbReference type="AlphaFoldDB" id="A0A1D8UUH5"/>
<evidence type="ECO:0000256" key="1">
    <source>
        <dbReference type="ARBA" id="ARBA00022645"/>
    </source>
</evidence>
<dbReference type="EMBL" id="CP014674">
    <property type="protein sequence ID" value="AOX17289.1"/>
    <property type="molecule type" value="Genomic_DNA"/>
</dbReference>
<dbReference type="InterPro" id="IPR029058">
    <property type="entry name" value="AB_hydrolase_fold"/>
</dbReference>
<keyword evidence="7" id="KW-1185">Reference proteome</keyword>
<dbReference type="PANTHER" id="PTHR11802:SF3">
    <property type="entry name" value="RETINOID-INDUCIBLE SERINE CARBOXYPEPTIDASE"/>
    <property type="match status" value="1"/>
</dbReference>
<keyword evidence="1" id="KW-0121">Carboxypeptidase</keyword>
<dbReference type="eggNOG" id="COG2939">
    <property type="taxonomic scope" value="Bacteria"/>
</dbReference>
<dbReference type="KEGG" id="kba:A0U89_09250"/>
<evidence type="ECO:0000313" key="6">
    <source>
        <dbReference type="EMBL" id="AOX17289.1"/>
    </source>
</evidence>
<evidence type="ECO:0000256" key="2">
    <source>
        <dbReference type="ARBA" id="ARBA00022670"/>
    </source>
</evidence>
<dbReference type="Pfam" id="PF00450">
    <property type="entry name" value="Peptidase_S10"/>
    <property type="match status" value="1"/>
</dbReference>
<keyword evidence="4" id="KW-0378">Hydrolase</keyword>
<protein>
    <submittedName>
        <fullName evidence="6">Peptidase S10</fullName>
    </submittedName>
</protein>
<keyword evidence="5" id="KW-0325">Glycoprotein</keyword>
<dbReference type="Gene3D" id="3.40.50.1820">
    <property type="entry name" value="alpha/beta hydrolase"/>
    <property type="match status" value="1"/>
</dbReference>
<dbReference type="PANTHER" id="PTHR11802">
    <property type="entry name" value="SERINE PROTEASE FAMILY S10 SERINE CARBOXYPEPTIDASE"/>
    <property type="match status" value="1"/>
</dbReference>
<proteinExistence type="predicted"/>
<evidence type="ECO:0000256" key="5">
    <source>
        <dbReference type="ARBA" id="ARBA00023180"/>
    </source>
</evidence>
<dbReference type="RefSeq" id="WP_070402926.1">
    <property type="nucleotide sequence ID" value="NZ_BJVW01000001.1"/>
</dbReference>
<dbReference type="OrthoDB" id="9770107at2"/>
<dbReference type="STRING" id="153496.A0U89_09250"/>
<keyword evidence="3" id="KW-0732">Signal</keyword>
<evidence type="ECO:0000256" key="3">
    <source>
        <dbReference type="ARBA" id="ARBA00022729"/>
    </source>
</evidence>
<dbReference type="GO" id="GO:0006508">
    <property type="term" value="P:proteolysis"/>
    <property type="evidence" value="ECO:0007669"/>
    <property type="project" value="UniProtKB-KW"/>
</dbReference>
<dbReference type="SUPFAM" id="SSF53474">
    <property type="entry name" value="alpha/beta-Hydrolases"/>
    <property type="match status" value="1"/>
</dbReference>
<accession>A0A1D8UUH5</accession>
<sequence>MKNGRWSKAALAAGLGILTVGTALAAPDEKKDDKPPAFFTKPQQVMSEGSVTIHGQAIPYRAESGTLIVHPAAWDDANPDAKAPDAAASIFYVAYFKKGAKAENRPITFVYNGGPGSATLWLHMGAFGPKRVVTTDDSHTPAAPYQLVNNDDSLLDSTDLVFIDAPGTGFGRITGKDREKAFYGTDPDAEAFTNFIAQFLARHGRYNSPKYLFGESYGTTRSAIIANMLAEKKGIDLNGVILLSQILDYANSIDRPQTNPSMDQPYVLALPSYAATAWYHHKLPDESANLTSFLREVEHFALTDYTEALQEGTSISDEKLDAIAEKLHLYTGLPVDYLKRANLRVNGGEFEKTLLGGDGIDTGRLDSRFAGPSMDPLSQRPDYDPQSAAMEAAYVSAFNDYARNTLHFGGDPAFGDGYEEYKIFLHNLDRWTFLHKQPDQKGQARGEPNVLPDLAAAMKANPALQIMLNQGYFDLGTPYFEGIYEMRHLPIPRELAKNIEIKQYQSGHMVYAHAPALHQMHDNVVQFIARTHPKSS</sequence>
<evidence type="ECO:0000256" key="4">
    <source>
        <dbReference type="ARBA" id="ARBA00022801"/>
    </source>
</evidence>
<keyword evidence="2" id="KW-0645">Protease</keyword>
<name>A0A1D8UUH5_9PROT</name>
<dbReference type="InterPro" id="IPR001563">
    <property type="entry name" value="Peptidase_S10"/>
</dbReference>
<gene>
    <name evidence="6" type="ORF">A0U89_09250</name>
</gene>
<dbReference type="GO" id="GO:0004185">
    <property type="term" value="F:serine-type carboxypeptidase activity"/>
    <property type="evidence" value="ECO:0007669"/>
    <property type="project" value="InterPro"/>
</dbReference>
<organism evidence="6 7">
    <name type="scientific">Kozakia baliensis</name>
    <dbReference type="NCBI Taxonomy" id="153496"/>
    <lineage>
        <taxon>Bacteria</taxon>
        <taxon>Pseudomonadati</taxon>
        <taxon>Pseudomonadota</taxon>
        <taxon>Alphaproteobacteria</taxon>
        <taxon>Acetobacterales</taxon>
        <taxon>Acetobacteraceae</taxon>
        <taxon>Kozakia</taxon>
    </lineage>
</organism>
<evidence type="ECO:0000313" key="7">
    <source>
        <dbReference type="Proteomes" id="UP000179145"/>
    </source>
</evidence>
<dbReference type="Proteomes" id="UP000179145">
    <property type="component" value="Chromosome"/>
</dbReference>